<name>A0A2P2J1J4_RHIMU</name>
<keyword evidence="1" id="KW-0812">Transmembrane</keyword>
<keyword evidence="1" id="KW-1133">Transmembrane helix</keyword>
<sequence>MRLVLNENSPSSFSVEENCFLGFCCIFTAWLHFLTLCLRH</sequence>
<accession>A0A2P2J1J4</accession>
<protein>
    <submittedName>
        <fullName evidence="2">Uncharacterized protein</fullName>
    </submittedName>
</protein>
<dbReference type="AlphaFoldDB" id="A0A2P2J1J4"/>
<evidence type="ECO:0000256" key="1">
    <source>
        <dbReference type="SAM" id="Phobius"/>
    </source>
</evidence>
<proteinExistence type="predicted"/>
<dbReference type="EMBL" id="GGEC01006865">
    <property type="protein sequence ID" value="MBW87348.1"/>
    <property type="molecule type" value="Transcribed_RNA"/>
</dbReference>
<evidence type="ECO:0000313" key="2">
    <source>
        <dbReference type="EMBL" id="MBW87348.1"/>
    </source>
</evidence>
<reference evidence="2" key="1">
    <citation type="submission" date="2018-02" db="EMBL/GenBank/DDBJ databases">
        <title>Rhizophora mucronata_Transcriptome.</title>
        <authorList>
            <person name="Meera S.P."/>
            <person name="Sreeshan A."/>
            <person name="Augustine A."/>
        </authorList>
    </citation>
    <scope>NUCLEOTIDE SEQUENCE</scope>
    <source>
        <tissue evidence="2">Leaf</tissue>
    </source>
</reference>
<feature type="transmembrane region" description="Helical" evidence="1">
    <location>
        <begin position="20"/>
        <end position="38"/>
    </location>
</feature>
<organism evidence="2">
    <name type="scientific">Rhizophora mucronata</name>
    <name type="common">Asiatic mangrove</name>
    <dbReference type="NCBI Taxonomy" id="61149"/>
    <lineage>
        <taxon>Eukaryota</taxon>
        <taxon>Viridiplantae</taxon>
        <taxon>Streptophyta</taxon>
        <taxon>Embryophyta</taxon>
        <taxon>Tracheophyta</taxon>
        <taxon>Spermatophyta</taxon>
        <taxon>Magnoliopsida</taxon>
        <taxon>eudicotyledons</taxon>
        <taxon>Gunneridae</taxon>
        <taxon>Pentapetalae</taxon>
        <taxon>rosids</taxon>
        <taxon>fabids</taxon>
        <taxon>Malpighiales</taxon>
        <taxon>Rhizophoraceae</taxon>
        <taxon>Rhizophora</taxon>
    </lineage>
</organism>
<keyword evidence="1" id="KW-0472">Membrane</keyword>